<protein>
    <recommendedName>
        <fullName evidence="2">Single-stranded-DNA-specific exonuclease RecJ</fullName>
    </recommendedName>
</protein>
<keyword evidence="3" id="KW-0540">Nuclease</keyword>
<evidence type="ECO:0000259" key="8">
    <source>
        <dbReference type="Pfam" id="PF17768"/>
    </source>
</evidence>
<dbReference type="Pfam" id="PF17768">
    <property type="entry name" value="RecJ_OB"/>
    <property type="match status" value="1"/>
</dbReference>
<dbReference type="GO" id="GO:0008409">
    <property type="term" value="F:5'-3' exonuclease activity"/>
    <property type="evidence" value="ECO:0007669"/>
    <property type="project" value="InterPro"/>
</dbReference>
<evidence type="ECO:0000313" key="9">
    <source>
        <dbReference type="EMBL" id="PJA46167.1"/>
    </source>
</evidence>
<evidence type="ECO:0000259" key="7">
    <source>
        <dbReference type="Pfam" id="PF02272"/>
    </source>
</evidence>
<dbReference type="GO" id="GO:0006281">
    <property type="term" value="P:DNA repair"/>
    <property type="evidence" value="ECO:0007669"/>
    <property type="project" value="InterPro"/>
</dbReference>
<name>A0A2M7XE65_9BACT</name>
<dbReference type="InterPro" id="IPR004610">
    <property type="entry name" value="RecJ"/>
</dbReference>
<dbReference type="InterPro" id="IPR001667">
    <property type="entry name" value="DDH_dom"/>
</dbReference>
<feature type="domain" description="DHHA1" evidence="7">
    <location>
        <begin position="348"/>
        <end position="437"/>
    </location>
</feature>
<dbReference type="InterPro" id="IPR038763">
    <property type="entry name" value="DHH_sf"/>
</dbReference>
<comment type="caution">
    <text evidence="9">The sequence shown here is derived from an EMBL/GenBank/DDBJ whole genome shotgun (WGS) entry which is preliminary data.</text>
</comment>
<dbReference type="InterPro" id="IPR003156">
    <property type="entry name" value="DHHA1_dom"/>
</dbReference>
<evidence type="ECO:0000256" key="3">
    <source>
        <dbReference type="ARBA" id="ARBA00022722"/>
    </source>
</evidence>
<dbReference type="PANTHER" id="PTHR30255">
    <property type="entry name" value="SINGLE-STRANDED-DNA-SPECIFIC EXONUCLEASE RECJ"/>
    <property type="match status" value="1"/>
</dbReference>
<keyword evidence="5 9" id="KW-0269">Exonuclease</keyword>
<keyword evidence="4" id="KW-0378">Hydrolase</keyword>
<evidence type="ECO:0000256" key="1">
    <source>
        <dbReference type="ARBA" id="ARBA00005915"/>
    </source>
</evidence>
<sequence length="566" mass="62077">MKYNWNIKHEGEVADVVETLLNNRGIKDEDRASFLNPDWETGTHDPFLFTRMQEAVDRLFLALEQGEKIVIHGDYDADGMSGATLLFTAITEVAEKLNFKLDLSVFLPDREKDGYGVAKHTVEKFIANGVQLIVTVDCGIANADEFDLAKDAGIDVIICDHHQLGVRLPTHAYIIHPLAPGETYPNKHLCGTGVAFKFVSALIIEARKRGADLPEGYEKWFLDLVAIATVTDVMPLHGENRVLEKFGLKVLNKTRRLGIQQIMHFAGSEQGQVDTQTIGFQIGPRINAAGRIKHASVGFNALSATNIIDAEKFAGELELLNRDRQTISRAAAAEAKKMVEDRKSSEPILVVWNDSWNPGIVGLVAGKLVSTFGVPAFALTKVGDKYVGSGRSVGGLNLVEAMRSCGDIFIKAGGHPQACGLSIESEELLKEFQTKVVKYGKEYFGAEAPKPVTDIDFVLPLEKMTRELFTDLQKLEPYGEGNKPPVFVAQNLKVLIAETIGKTKTHLRLSVTTPNGKTAKMVGFSLGDFASELNAGDMVDVAYEIVENEWNGNITLEGRVVDIKVL</sequence>
<evidence type="ECO:0000256" key="4">
    <source>
        <dbReference type="ARBA" id="ARBA00022801"/>
    </source>
</evidence>
<dbReference type="InterPro" id="IPR051673">
    <property type="entry name" value="SSDNA_exonuclease_RecJ"/>
</dbReference>
<dbReference type="Gene3D" id="3.10.310.30">
    <property type="match status" value="1"/>
</dbReference>
<proteinExistence type="inferred from homology"/>
<comment type="similarity">
    <text evidence="1">Belongs to the RecJ family.</text>
</comment>
<dbReference type="PANTHER" id="PTHR30255:SF2">
    <property type="entry name" value="SINGLE-STRANDED-DNA-SPECIFIC EXONUCLEASE RECJ"/>
    <property type="match status" value="1"/>
</dbReference>
<dbReference type="GO" id="GO:0006310">
    <property type="term" value="P:DNA recombination"/>
    <property type="evidence" value="ECO:0007669"/>
    <property type="project" value="InterPro"/>
</dbReference>
<dbReference type="GO" id="GO:0003676">
    <property type="term" value="F:nucleic acid binding"/>
    <property type="evidence" value="ECO:0007669"/>
    <property type="project" value="InterPro"/>
</dbReference>
<evidence type="ECO:0000259" key="6">
    <source>
        <dbReference type="Pfam" id="PF01368"/>
    </source>
</evidence>
<dbReference type="Gene3D" id="3.90.1640.30">
    <property type="match status" value="1"/>
</dbReference>
<feature type="domain" description="DDH" evidence="6">
    <location>
        <begin position="68"/>
        <end position="229"/>
    </location>
</feature>
<dbReference type="EMBL" id="PFWT01000015">
    <property type="protein sequence ID" value="PJA46167.1"/>
    <property type="molecule type" value="Genomic_DNA"/>
</dbReference>
<gene>
    <name evidence="9" type="primary">recJ</name>
    <name evidence="9" type="ORF">CO173_03435</name>
</gene>
<dbReference type="NCBIfam" id="TIGR00644">
    <property type="entry name" value="recJ"/>
    <property type="match status" value="1"/>
</dbReference>
<dbReference type="AlphaFoldDB" id="A0A2M7XE65"/>
<dbReference type="Pfam" id="PF01368">
    <property type="entry name" value="DHH"/>
    <property type="match status" value="1"/>
</dbReference>
<accession>A0A2M7XE65</accession>
<dbReference type="Proteomes" id="UP000231263">
    <property type="component" value="Unassembled WGS sequence"/>
</dbReference>
<dbReference type="InterPro" id="IPR041122">
    <property type="entry name" value="RecJ_OB"/>
</dbReference>
<reference evidence="10" key="1">
    <citation type="submission" date="2017-09" db="EMBL/GenBank/DDBJ databases">
        <title>Depth-based differentiation of microbial function through sediment-hosted aquifers and enrichment of novel symbionts in the deep terrestrial subsurface.</title>
        <authorList>
            <person name="Probst A.J."/>
            <person name="Ladd B."/>
            <person name="Jarett J.K."/>
            <person name="Geller-Mcgrath D.E."/>
            <person name="Sieber C.M.K."/>
            <person name="Emerson J.B."/>
            <person name="Anantharaman K."/>
            <person name="Thomas B.C."/>
            <person name="Malmstrom R."/>
            <person name="Stieglmeier M."/>
            <person name="Klingl A."/>
            <person name="Woyke T."/>
            <person name="Ryan C.M."/>
            <person name="Banfield J.F."/>
        </authorList>
    </citation>
    <scope>NUCLEOTIDE SEQUENCE [LARGE SCALE GENOMIC DNA]</scope>
</reference>
<dbReference type="Pfam" id="PF02272">
    <property type="entry name" value="DHHA1"/>
    <property type="match status" value="1"/>
</dbReference>
<feature type="domain" description="RecJ OB" evidence="8">
    <location>
        <begin position="455"/>
        <end position="562"/>
    </location>
</feature>
<evidence type="ECO:0000256" key="2">
    <source>
        <dbReference type="ARBA" id="ARBA00019841"/>
    </source>
</evidence>
<evidence type="ECO:0000313" key="10">
    <source>
        <dbReference type="Proteomes" id="UP000231263"/>
    </source>
</evidence>
<organism evidence="9 10">
    <name type="scientific">Candidatus Uhrbacteria bacterium CG_4_9_14_3_um_filter_41_35</name>
    <dbReference type="NCBI Taxonomy" id="1975034"/>
    <lineage>
        <taxon>Bacteria</taxon>
        <taxon>Candidatus Uhriibacteriota</taxon>
    </lineage>
</organism>
<evidence type="ECO:0000256" key="5">
    <source>
        <dbReference type="ARBA" id="ARBA00022839"/>
    </source>
</evidence>
<dbReference type="SUPFAM" id="SSF64182">
    <property type="entry name" value="DHH phosphoesterases"/>
    <property type="match status" value="1"/>
</dbReference>